<protein>
    <submittedName>
        <fullName evidence="1">Uncharacterized protein</fullName>
    </submittedName>
</protein>
<accession>A0A0F9G4R3</accession>
<comment type="caution">
    <text evidence="1">The sequence shown here is derived from an EMBL/GenBank/DDBJ whole genome shotgun (WGS) entry which is preliminary data.</text>
</comment>
<sequence length="116" mass="13794">MRYYAQYLSFLASTEFQCYLCQSRLYEPRRVKRLPVEYRLCCGCKGLIEVCAINHVSYSDLCELLDHAAVIKALEDSNINNDHISKLDKNLLIFFRKISFDNVEKLKEKLRNFFLW</sequence>
<name>A0A0F9G4R3_9ZZZZ</name>
<organism evidence="1">
    <name type="scientific">marine sediment metagenome</name>
    <dbReference type="NCBI Taxonomy" id="412755"/>
    <lineage>
        <taxon>unclassified sequences</taxon>
        <taxon>metagenomes</taxon>
        <taxon>ecological metagenomes</taxon>
    </lineage>
</organism>
<dbReference type="AlphaFoldDB" id="A0A0F9G4R3"/>
<proteinExistence type="predicted"/>
<reference evidence="1" key="1">
    <citation type="journal article" date="2015" name="Nature">
        <title>Complex archaea that bridge the gap between prokaryotes and eukaryotes.</title>
        <authorList>
            <person name="Spang A."/>
            <person name="Saw J.H."/>
            <person name="Jorgensen S.L."/>
            <person name="Zaremba-Niedzwiedzka K."/>
            <person name="Martijn J."/>
            <person name="Lind A.E."/>
            <person name="van Eijk R."/>
            <person name="Schleper C."/>
            <person name="Guy L."/>
            <person name="Ettema T.J."/>
        </authorList>
    </citation>
    <scope>NUCLEOTIDE SEQUENCE</scope>
</reference>
<evidence type="ECO:0000313" key="1">
    <source>
        <dbReference type="EMBL" id="KKL85436.1"/>
    </source>
</evidence>
<gene>
    <name evidence="1" type="ORF">LCGC14_1954780</name>
</gene>
<dbReference type="EMBL" id="LAZR01021406">
    <property type="protein sequence ID" value="KKL85436.1"/>
    <property type="molecule type" value="Genomic_DNA"/>
</dbReference>